<dbReference type="InterPro" id="IPR030678">
    <property type="entry name" value="Peptide/Ni-bd"/>
</dbReference>
<dbReference type="RefSeq" id="WP_106349562.1">
    <property type="nucleotide sequence ID" value="NZ_PVUE01000011.1"/>
</dbReference>
<gene>
    <name evidence="3" type="ORF">CLV47_11161</name>
</gene>
<dbReference type="CDD" id="cd00995">
    <property type="entry name" value="PBP2_NikA_DppA_OppA_like"/>
    <property type="match status" value="1"/>
</dbReference>
<reference evidence="3 4" key="1">
    <citation type="submission" date="2018-03" db="EMBL/GenBank/DDBJ databases">
        <title>Genomic Encyclopedia of Archaeal and Bacterial Type Strains, Phase II (KMG-II): from individual species to whole genera.</title>
        <authorList>
            <person name="Goeker M."/>
        </authorList>
    </citation>
    <scope>NUCLEOTIDE SEQUENCE [LARGE SCALE GENOMIC DNA]</scope>
    <source>
        <strain evidence="3 4">DSM 100065</strain>
    </source>
</reference>
<evidence type="ECO:0000256" key="1">
    <source>
        <dbReference type="SAM" id="SignalP"/>
    </source>
</evidence>
<dbReference type="GO" id="GO:0015833">
    <property type="term" value="P:peptide transport"/>
    <property type="evidence" value="ECO:0007669"/>
    <property type="project" value="TreeGrafter"/>
</dbReference>
<protein>
    <submittedName>
        <fullName evidence="3">Peptide/nickel transport system substrate-binding protein</fullName>
    </submittedName>
</protein>
<dbReference type="EMBL" id="PVUE01000011">
    <property type="protein sequence ID" value="PRZ41185.1"/>
    <property type="molecule type" value="Genomic_DNA"/>
</dbReference>
<dbReference type="PIRSF" id="PIRSF002741">
    <property type="entry name" value="MppA"/>
    <property type="match status" value="1"/>
</dbReference>
<dbReference type="Gene3D" id="3.40.190.10">
    <property type="entry name" value="Periplasmic binding protein-like II"/>
    <property type="match status" value="1"/>
</dbReference>
<name>A0A2T0ZXV5_9ACTN</name>
<dbReference type="OrthoDB" id="9046151at2"/>
<dbReference type="GO" id="GO:0043190">
    <property type="term" value="C:ATP-binding cassette (ABC) transporter complex"/>
    <property type="evidence" value="ECO:0007669"/>
    <property type="project" value="InterPro"/>
</dbReference>
<keyword evidence="4" id="KW-1185">Reference proteome</keyword>
<keyword evidence="1" id="KW-0732">Signal</keyword>
<comment type="caution">
    <text evidence="3">The sequence shown here is derived from an EMBL/GenBank/DDBJ whole genome shotgun (WGS) entry which is preliminary data.</text>
</comment>
<organism evidence="3 4">
    <name type="scientific">Antricoccus suffuscus</name>
    <dbReference type="NCBI Taxonomy" id="1629062"/>
    <lineage>
        <taxon>Bacteria</taxon>
        <taxon>Bacillati</taxon>
        <taxon>Actinomycetota</taxon>
        <taxon>Actinomycetes</taxon>
        <taxon>Geodermatophilales</taxon>
        <taxon>Antricoccaceae</taxon>
        <taxon>Antricoccus</taxon>
    </lineage>
</organism>
<dbReference type="GO" id="GO:0042597">
    <property type="term" value="C:periplasmic space"/>
    <property type="evidence" value="ECO:0007669"/>
    <property type="project" value="UniProtKB-ARBA"/>
</dbReference>
<evidence type="ECO:0000313" key="4">
    <source>
        <dbReference type="Proteomes" id="UP000237752"/>
    </source>
</evidence>
<feature type="domain" description="Solute-binding protein family 5" evidence="2">
    <location>
        <begin position="84"/>
        <end position="427"/>
    </location>
</feature>
<dbReference type="Proteomes" id="UP000237752">
    <property type="component" value="Unassembled WGS sequence"/>
</dbReference>
<proteinExistence type="predicted"/>
<dbReference type="GO" id="GO:1904680">
    <property type="term" value="F:peptide transmembrane transporter activity"/>
    <property type="evidence" value="ECO:0007669"/>
    <property type="project" value="TreeGrafter"/>
</dbReference>
<evidence type="ECO:0000259" key="2">
    <source>
        <dbReference type="Pfam" id="PF00496"/>
    </source>
</evidence>
<feature type="chain" id="PRO_5038830178" evidence="1">
    <location>
        <begin position="24"/>
        <end position="528"/>
    </location>
</feature>
<evidence type="ECO:0000313" key="3">
    <source>
        <dbReference type="EMBL" id="PRZ41185.1"/>
    </source>
</evidence>
<sequence length="528" mass="55099">MTLRHQRFVAAGAGAVALAVALAGCSGGSGSSGSGGTAKSRTIYTEATTNPTSFDPATAHAGDDYVADSLLYDTVLHRDDDGSIIGGLATKWTADSASKYSFTIRKDATCADGTPITASVVANSLNYLGQNKTGDHVFAPLVFGVGAPTITADDQTSTVTIETAGPYANLLPGLTVAQSAIVCPAGLADTEGLKAGTVKGAFSGPYTLGEAKPGVSYTYDLRKDYKSWPKYSKPLKGVPASKIVFGIATDQATTANKLLSGDLDIGNIGGETLNRFKGKDYNQVTTVIANVYVMFNERAGHYFADKPDARKAVAQAIDRSAFNKVFSAGVSPLFNSIVPKTYDCANTDKSLIEKYDKSAAAKVLTGANIKMVASTAFGDQGKGAEYIQQVLSDAGAKVDLKKTDNATWATETQKPGGDWDITIMGDINAAKLISSSLDRVMGPSIEQGGRNIGANNNPDGAAALKAALATTDKTQQCKDYQTAQKTMLERDDVVPLGGIVWNTTSQPDVVVKAPGGTLNYTTTRIVSN</sequence>
<dbReference type="Gene3D" id="3.10.105.10">
    <property type="entry name" value="Dipeptide-binding Protein, Domain 3"/>
    <property type="match status" value="1"/>
</dbReference>
<dbReference type="InterPro" id="IPR000914">
    <property type="entry name" value="SBP_5_dom"/>
</dbReference>
<accession>A0A2T0ZXV5</accession>
<dbReference type="InterPro" id="IPR039424">
    <property type="entry name" value="SBP_5"/>
</dbReference>
<dbReference type="PANTHER" id="PTHR30290">
    <property type="entry name" value="PERIPLASMIC BINDING COMPONENT OF ABC TRANSPORTER"/>
    <property type="match status" value="1"/>
</dbReference>
<feature type="signal peptide" evidence="1">
    <location>
        <begin position="1"/>
        <end position="23"/>
    </location>
</feature>
<dbReference type="SUPFAM" id="SSF53850">
    <property type="entry name" value="Periplasmic binding protein-like II"/>
    <property type="match status" value="1"/>
</dbReference>
<dbReference type="PROSITE" id="PS51257">
    <property type="entry name" value="PROKAR_LIPOPROTEIN"/>
    <property type="match status" value="1"/>
</dbReference>
<dbReference type="AlphaFoldDB" id="A0A2T0ZXV5"/>
<dbReference type="Pfam" id="PF00496">
    <property type="entry name" value="SBP_bac_5"/>
    <property type="match status" value="1"/>
</dbReference>